<dbReference type="PANTHER" id="PTHR10283:SF82">
    <property type="entry name" value="SOLUTE CARRIER FAMILY 13 MEMBER 2"/>
    <property type="match status" value="1"/>
</dbReference>
<dbReference type="PANTHER" id="PTHR10283">
    <property type="entry name" value="SOLUTE CARRIER FAMILY 13 MEMBER"/>
    <property type="match status" value="1"/>
</dbReference>
<proteinExistence type="predicted"/>
<dbReference type="Proteomes" id="UP000306585">
    <property type="component" value="Unassembled WGS sequence"/>
</dbReference>
<comment type="subcellular location">
    <subcellularLocation>
        <location evidence="1">Membrane</location>
        <topology evidence="1">Multi-pass membrane protein</topology>
    </subcellularLocation>
</comment>
<reference evidence="6 7" key="1">
    <citation type="journal article" date="2019" name="Appl. Environ. Microbiol.">
        <title>Environmental Evidence and Genomic Insight of Iron-oxidizing Bacteria Preference Towards More Corrosion Resistant Stainless Steel at Higher Salinities.</title>
        <authorList>
            <person name="Garrison C.E."/>
            <person name="Price K.A."/>
            <person name="Field E.K."/>
        </authorList>
    </citation>
    <scope>NUCLEOTIDE SEQUENCE [LARGE SCALE GENOMIC DNA]</scope>
    <source>
        <strain evidence="6 7">P3</strain>
    </source>
</reference>
<dbReference type="Pfam" id="PF00939">
    <property type="entry name" value="Na_sulph_symp"/>
    <property type="match status" value="1"/>
</dbReference>
<dbReference type="EMBL" id="VBRY01000012">
    <property type="protein sequence ID" value="TLS65944.1"/>
    <property type="molecule type" value="Genomic_DNA"/>
</dbReference>
<dbReference type="GO" id="GO:0008514">
    <property type="term" value="F:organic anion transmembrane transporter activity"/>
    <property type="evidence" value="ECO:0007669"/>
    <property type="project" value="UniProtKB-ARBA"/>
</dbReference>
<feature type="transmembrane region" description="Helical" evidence="5">
    <location>
        <begin position="369"/>
        <end position="390"/>
    </location>
</feature>
<dbReference type="GO" id="GO:0005886">
    <property type="term" value="C:plasma membrane"/>
    <property type="evidence" value="ECO:0007669"/>
    <property type="project" value="TreeGrafter"/>
</dbReference>
<feature type="transmembrane region" description="Helical" evidence="5">
    <location>
        <begin position="340"/>
        <end position="363"/>
    </location>
</feature>
<keyword evidence="7" id="KW-1185">Reference proteome</keyword>
<keyword evidence="2 5" id="KW-0812">Transmembrane</keyword>
<evidence type="ECO:0000256" key="2">
    <source>
        <dbReference type="ARBA" id="ARBA00022692"/>
    </source>
</evidence>
<keyword evidence="3 5" id="KW-1133">Transmembrane helix</keyword>
<keyword evidence="4 5" id="KW-0472">Membrane</keyword>
<dbReference type="AlphaFoldDB" id="A0A5R9GRS1"/>
<evidence type="ECO:0000313" key="6">
    <source>
        <dbReference type="EMBL" id="TLS65944.1"/>
    </source>
</evidence>
<evidence type="ECO:0000313" key="7">
    <source>
        <dbReference type="Proteomes" id="UP000306585"/>
    </source>
</evidence>
<accession>A0A5R9GRS1</accession>
<dbReference type="RefSeq" id="WP_138239974.1">
    <property type="nucleotide sequence ID" value="NZ_VBRY01000012.1"/>
</dbReference>
<dbReference type="CDD" id="cd01115">
    <property type="entry name" value="SLC13_permease"/>
    <property type="match status" value="1"/>
</dbReference>
<feature type="transmembrane region" description="Helical" evidence="5">
    <location>
        <begin position="211"/>
        <end position="236"/>
    </location>
</feature>
<feature type="transmembrane region" description="Helical" evidence="5">
    <location>
        <begin position="120"/>
        <end position="152"/>
    </location>
</feature>
<evidence type="ECO:0000256" key="5">
    <source>
        <dbReference type="SAM" id="Phobius"/>
    </source>
</evidence>
<evidence type="ECO:0000256" key="4">
    <source>
        <dbReference type="ARBA" id="ARBA00023136"/>
    </source>
</evidence>
<feature type="transmembrane region" description="Helical" evidence="5">
    <location>
        <begin position="164"/>
        <end position="184"/>
    </location>
</feature>
<evidence type="ECO:0000256" key="1">
    <source>
        <dbReference type="ARBA" id="ARBA00004141"/>
    </source>
</evidence>
<dbReference type="InterPro" id="IPR001898">
    <property type="entry name" value="SLC13A/DASS"/>
</dbReference>
<gene>
    <name evidence="6" type="ORF">FEF65_11520</name>
</gene>
<organism evidence="6 7">
    <name type="scientific">Mariprofundus erugo</name>
    <dbReference type="NCBI Taxonomy" id="2528639"/>
    <lineage>
        <taxon>Bacteria</taxon>
        <taxon>Pseudomonadati</taxon>
        <taxon>Pseudomonadota</taxon>
        <taxon>Candidatius Mariprofundia</taxon>
        <taxon>Mariprofundales</taxon>
        <taxon>Mariprofundaceae</taxon>
        <taxon>Mariprofundus</taxon>
    </lineage>
</organism>
<feature type="transmembrane region" description="Helical" evidence="5">
    <location>
        <begin position="78"/>
        <end position="96"/>
    </location>
</feature>
<sequence length="482" mass="51186">MINGQRIARASGPVVALLCFILADIPDAPAAGAMLGISLWMAIWWIGECVPLALTALLPLVCFPFFGIATGKQISAQYFNSIIFLFIGGFMIAQAMENSGLHKRIALNMLARLHASPLQLALGFSIATAFLSMWISNTATTMLMVTIALPLLQRLIDEHSADQIAPLAATFLLIIAYSANIGGMGTPVGTAPNLVFLENIRITSPAAVPSFLQWMMIGVPVVIAGIAVLFAVLGPSIARLPWKKSDSDSLQQSLKQLGPVSAAEKAVAWILAITALLWMGRKGIHSESFNIPGWASLLPYKGVDDGTVAVLMASLLFLFKGSDGTAILGKQTFSRLPWDIVLLLGGGFALAYGMLHSGLSGWIGSQLAFLRAVPLPLMLLGITLTIIFLTEITSNTATTQVMLPILAAACLANTLDPTALMLAATLAASCAFMLPVATPPNAIIFGSGHVSMHDMVRAGLRMNLIMAPVIVMLIYFLRPLLP</sequence>
<evidence type="ECO:0000256" key="3">
    <source>
        <dbReference type="ARBA" id="ARBA00022989"/>
    </source>
</evidence>
<dbReference type="NCBIfam" id="TIGR00785">
    <property type="entry name" value="dass"/>
    <property type="match status" value="1"/>
</dbReference>
<protein>
    <submittedName>
        <fullName evidence="6">SLC13/DASS family transporter</fullName>
    </submittedName>
</protein>
<comment type="caution">
    <text evidence="6">The sequence shown here is derived from an EMBL/GenBank/DDBJ whole genome shotgun (WGS) entry which is preliminary data.</text>
</comment>
<feature type="transmembrane region" description="Helical" evidence="5">
    <location>
        <begin position="458"/>
        <end position="477"/>
    </location>
</feature>
<feature type="transmembrane region" description="Helical" evidence="5">
    <location>
        <begin position="421"/>
        <end position="446"/>
    </location>
</feature>
<dbReference type="GO" id="GO:1905039">
    <property type="term" value="P:carboxylic acid transmembrane transport"/>
    <property type="evidence" value="ECO:0007669"/>
    <property type="project" value="UniProtKB-ARBA"/>
</dbReference>
<feature type="transmembrane region" description="Helical" evidence="5">
    <location>
        <begin position="257"/>
        <end position="278"/>
    </location>
</feature>
<feature type="transmembrane region" description="Helical" evidence="5">
    <location>
        <begin position="298"/>
        <end position="319"/>
    </location>
</feature>
<feature type="transmembrane region" description="Helical" evidence="5">
    <location>
        <begin position="42"/>
        <end position="66"/>
    </location>
</feature>
<name>A0A5R9GRS1_9PROT</name>